<dbReference type="Gene3D" id="3.40.50.2300">
    <property type="match status" value="1"/>
</dbReference>
<dbReference type="PANTHER" id="PTHR45138">
    <property type="entry name" value="REGULATORY COMPONENTS OF SENSORY TRANSDUCTION SYSTEM"/>
    <property type="match status" value="1"/>
</dbReference>
<evidence type="ECO:0000259" key="7">
    <source>
        <dbReference type="PROSITE" id="PS50110"/>
    </source>
</evidence>
<feature type="modified residue" description="4-aspartylphosphate" evidence="6">
    <location>
        <position position="308"/>
    </location>
</feature>
<dbReference type="Pfam" id="PF00990">
    <property type="entry name" value="GGDEF"/>
    <property type="match status" value="1"/>
</dbReference>
<dbReference type="InterPro" id="IPR043128">
    <property type="entry name" value="Rev_trsase/Diguanyl_cyclase"/>
</dbReference>
<dbReference type="GO" id="GO:1902201">
    <property type="term" value="P:negative regulation of bacterial-type flagellum-dependent cell motility"/>
    <property type="evidence" value="ECO:0007669"/>
    <property type="project" value="TreeGrafter"/>
</dbReference>
<dbReference type="GO" id="GO:0052621">
    <property type="term" value="F:diguanylate cyclase activity"/>
    <property type="evidence" value="ECO:0007669"/>
    <property type="project" value="UniProtKB-EC"/>
</dbReference>
<dbReference type="InterPro" id="IPR011006">
    <property type="entry name" value="CheY-like_superfamily"/>
</dbReference>
<dbReference type="SMART" id="SM00267">
    <property type="entry name" value="GGDEF"/>
    <property type="match status" value="1"/>
</dbReference>
<dbReference type="InterPro" id="IPR001789">
    <property type="entry name" value="Sig_transdc_resp-reg_receiver"/>
</dbReference>
<feature type="domain" description="HPt" evidence="9">
    <location>
        <begin position="8"/>
        <end position="116"/>
    </location>
</feature>
<reference evidence="10 11" key="1">
    <citation type="submission" date="2016-07" db="EMBL/GenBank/DDBJ databases">
        <title>Draft Genome Sequence of Oceanisphaera psychrotolerans, isolated from coastal sediment samples.</title>
        <authorList>
            <person name="Zhuo S."/>
            <person name="Ruan Z."/>
        </authorList>
    </citation>
    <scope>NUCLEOTIDE SEQUENCE [LARGE SCALE GENOMIC DNA]</scope>
    <source>
        <strain evidence="10 11">LAM-WHM-ZC</strain>
    </source>
</reference>
<dbReference type="CDD" id="cd00156">
    <property type="entry name" value="REC"/>
    <property type="match status" value="1"/>
</dbReference>
<dbReference type="SMART" id="SM00448">
    <property type="entry name" value="REC"/>
    <property type="match status" value="1"/>
</dbReference>
<dbReference type="SUPFAM" id="SSF55073">
    <property type="entry name" value="Nucleotide cyclase"/>
    <property type="match status" value="1"/>
</dbReference>
<dbReference type="InterPro" id="IPR050469">
    <property type="entry name" value="Diguanylate_Cyclase"/>
</dbReference>
<evidence type="ECO:0000256" key="6">
    <source>
        <dbReference type="PROSITE-ProRule" id="PRU00169"/>
    </source>
</evidence>
<accession>A0A1J4QK15</accession>
<evidence type="ECO:0000256" key="1">
    <source>
        <dbReference type="ARBA" id="ARBA00001946"/>
    </source>
</evidence>
<dbReference type="AlphaFoldDB" id="A0A1J4QK15"/>
<dbReference type="InterPro" id="IPR000160">
    <property type="entry name" value="GGDEF_dom"/>
</dbReference>
<gene>
    <name evidence="10" type="ORF">BFR47_08420</name>
</gene>
<keyword evidence="6" id="KW-0597">Phosphoprotein</keyword>
<feature type="domain" description="GGDEF" evidence="8">
    <location>
        <begin position="415"/>
        <end position="547"/>
    </location>
</feature>
<evidence type="ECO:0000256" key="2">
    <source>
        <dbReference type="ARBA" id="ARBA00012528"/>
    </source>
</evidence>
<dbReference type="EMBL" id="MDKE01000002">
    <property type="protein sequence ID" value="OIN14302.1"/>
    <property type="molecule type" value="Genomic_DNA"/>
</dbReference>
<feature type="domain" description="Response regulatory" evidence="7">
    <location>
        <begin position="259"/>
        <end position="375"/>
    </location>
</feature>
<dbReference type="GO" id="GO:0004672">
    <property type="term" value="F:protein kinase activity"/>
    <property type="evidence" value="ECO:0007669"/>
    <property type="project" value="UniProtKB-ARBA"/>
</dbReference>
<dbReference type="FunFam" id="3.30.70.270:FF:000001">
    <property type="entry name" value="Diguanylate cyclase domain protein"/>
    <property type="match status" value="1"/>
</dbReference>
<protein>
    <recommendedName>
        <fullName evidence="2">diguanylate cyclase</fullName>
        <ecNumber evidence="2">2.7.7.65</ecNumber>
    </recommendedName>
</protein>
<comment type="caution">
    <text evidence="10">The sequence shown here is derived from an EMBL/GenBank/DDBJ whole genome shotgun (WGS) entry which is preliminary data.</text>
</comment>
<dbReference type="GO" id="GO:0043709">
    <property type="term" value="P:cell adhesion involved in single-species biofilm formation"/>
    <property type="evidence" value="ECO:0007669"/>
    <property type="project" value="TreeGrafter"/>
</dbReference>
<organism evidence="10 11">
    <name type="scientific">Oceanisphaera psychrotolerans</name>
    <dbReference type="NCBI Taxonomy" id="1414654"/>
    <lineage>
        <taxon>Bacteria</taxon>
        <taxon>Pseudomonadati</taxon>
        <taxon>Pseudomonadota</taxon>
        <taxon>Gammaproteobacteria</taxon>
        <taxon>Aeromonadales</taxon>
        <taxon>Aeromonadaceae</taxon>
        <taxon>Oceanisphaera</taxon>
    </lineage>
</organism>
<dbReference type="InterPro" id="IPR036641">
    <property type="entry name" value="HPT_dom_sf"/>
</dbReference>
<dbReference type="GO" id="GO:0000160">
    <property type="term" value="P:phosphorelay signal transduction system"/>
    <property type="evidence" value="ECO:0007669"/>
    <property type="project" value="UniProtKB-KW"/>
</dbReference>
<dbReference type="Proteomes" id="UP000243073">
    <property type="component" value="Unassembled WGS sequence"/>
</dbReference>
<comment type="cofactor">
    <cofactor evidence="1">
        <name>Mg(2+)</name>
        <dbReference type="ChEBI" id="CHEBI:18420"/>
    </cofactor>
</comment>
<evidence type="ECO:0000256" key="3">
    <source>
        <dbReference type="ARBA" id="ARBA00023012"/>
    </source>
</evidence>
<dbReference type="RefSeq" id="WP_071471292.1">
    <property type="nucleotide sequence ID" value="NZ_MDKE01000002.1"/>
</dbReference>
<dbReference type="Pfam" id="PF01627">
    <property type="entry name" value="Hpt"/>
    <property type="match status" value="1"/>
</dbReference>
<sequence length="555" mass="62156">MTSDLIAMDHRLTALKARFADRTASQLNSMIENVETWQRGGIHHDSLEALYQLLHRLAGSSGTFGFPRLGRQASQLEQRIKPLLESPDFSASRARDIIDARFMERLCQLAQLLEDGEQNAPPSPIPQQPNLSTVRATEVLVLGEELAGLASALDHHGFRFHLAAMTTDIPEHHWHEGNTIVTSSHHLKQVAAWNKALSLRLQQKEATILCIGSDDDFSARYRLAELGASGLFTLPVDVPRLAERIEQLNRERQEASTGKVLLLDDDEELTEHYRLVLTNAGMSVRIMSRPDGLLNTLAEFRPDIVLMDIHMPPFSGITLARMIRFEPEWLSLPIIYLSSEQDRDEQLSALAQGADEFITKPISDRLLIRTVRILCYRARQLSKLVSCDGLTGLLNHSHIKQALGHEHARVQRQGHDTIVAMLDLDHFKAVNDTHGHAIGDQVIKALATLLQKRLRDTDHLGRYGGEEFVVILPECELPQATAMFEEICRHFSDLTFSSPEGQFHVTVSIGLARLNQFSLAEQALNAADEALYERKRQGRNGVSCYASITSPPDDE</sequence>
<dbReference type="PROSITE" id="PS50887">
    <property type="entry name" value="GGDEF"/>
    <property type="match status" value="1"/>
</dbReference>
<dbReference type="CDD" id="cd01949">
    <property type="entry name" value="GGDEF"/>
    <property type="match status" value="1"/>
</dbReference>
<dbReference type="SUPFAM" id="SSF52172">
    <property type="entry name" value="CheY-like"/>
    <property type="match status" value="1"/>
</dbReference>
<name>A0A1J4QK15_9GAMM</name>
<dbReference type="Pfam" id="PF00072">
    <property type="entry name" value="Response_reg"/>
    <property type="match status" value="1"/>
</dbReference>
<dbReference type="InterPro" id="IPR008207">
    <property type="entry name" value="Sig_transdc_His_kin_Hpt_dom"/>
</dbReference>
<proteinExistence type="predicted"/>
<dbReference type="NCBIfam" id="TIGR00254">
    <property type="entry name" value="GGDEF"/>
    <property type="match status" value="1"/>
</dbReference>
<keyword evidence="3" id="KW-0902">Two-component regulatory system</keyword>
<dbReference type="GO" id="GO:0005886">
    <property type="term" value="C:plasma membrane"/>
    <property type="evidence" value="ECO:0007669"/>
    <property type="project" value="TreeGrafter"/>
</dbReference>
<dbReference type="EC" id="2.7.7.65" evidence="2"/>
<dbReference type="PROSITE" id="PS50894">
    <property type="entry name" value="HPT"/>
    <property type="match status" value="1"/>
</dbReference>
<evidence type="ECO:0000259" key="8">
    <source>
        <dbReference type="PROSITE" id="PS50887"/>
    </source>
</evidence>
<evidence type="ECO:0000256" key="4">
    <source>
        <dbReference type="ARBA" id="ARBA00034247"/>
    </source>
</evidence>
<evidence type="ECO:0000259" key="9">
    <source>
        <dbReference type="PROSITE" id="PS50894"/>
    </source>
</evidence>
<dbReference type="PROSITE" id="PS50110">
    <property type="entry name" value="RESPONSE_REGULATORY"/>
    <property type="match status" value="1"/>
</dbReference>
<dbReference type="InterPro" id="IPR029787">
    <property type="entry name" value="Nucleotide_cyclase"/>
</dbReference>
<keyword evidence="11" id="KW-1185">Reference proteome</keyword>
<evidence type="ECO:0000313" key="10">
    <source>
        <dbReference type="EMBL" id="OIN14302.1"/>
    </source>
</evidence>
<dbReference type="Gene3D" id="3.30.70.270">
    <property type="match status" value="1"/>
</dbReference>
<dbReference type="Gene3D" id="1.20.120.160">
    <property type="entry name" value="HPT domain"/>
    <property type="match status" value="1"/>
</dbReference>
<feature type="modified residue" description="Phosphohistidine" evidence="5">
    <location>
        <position position="55"/>
    </location>
</feature>
<dbReference type="PANTHER" id="PTHR45138:SF9">
    <property type="entry name" value="DIGUANYLATE CYCLASE DGCM-RELATED"/>
    <property type="match status" value="1"/>
</dbReference>
<dbReference type="SUPFAM" id="SSF47226">
    <property type="entry name" value="Histidine-containing phosphotransfer domain, HPT domain"/>
    <property type="match status" value="1"/>
</dbReference>
<evidence type="ECO:0000256" key="5">
    <source>
        <dbReference type="PROSITE-ProRule" id="PRU00110"/>
    </source>
</evidence>
<evidence type="ECO:0000313" key="11">
    <source>
        <dbReference type="Proteomes" id="UP000243073"/>
    </source>
</evidence>
<dbReference type="STRING" id="1414654.BFR47_08420"/>
<comment type="catalytic activity">
    <reaction evidence="4">
        <text>2 GTP = 3',3'-c-di-GMP + 2 diphosphate</text>
        <dbReference type="Rhea" id="RHEA:24898"/>
        <dbReference type="ChEBI" id="CHEBI:33019"/>
        <dbReference type="ChEBI" id="CHEBI:37565"/>
        <dbReference type="ChEBI" id="CHEBI:58805"/>
        <dbReference type="EC" id="2.7.7.65"/>
    </reaction>
</comment>